<evidence type="ECO:0000259" key="10">
    <source>
        <dbReference type="PROSITE" id="PS50235"/>
    </source>
</evidence>
<evidence type="ECO:0000313" key="12">
    <source>
        <dbReference type="Proteomes" id="UP000008311"/>
    </source>
</evidence>
<feature type="compositionally biased region" description="Polar residues" evidence="9">
    <location>
        <begin position="744"/>
        <end position="753"/>
    </location>
</feature>
<dbReference type="PROSITE" id="PS50235">
    <property type="entry name" value="USP_3"/>
    <property type="match status" value="1"/>
</dbReference>
<evidence type="ECO:0000256" key="9">
    <source>
        <dbReference type="SAM" id="MobiDB-lite"/>
    </source>
</evidence>
<dbReference type="eggNOG" id="KOG1865">
    <property type="taxonomic scope" value="Eukaryota"/>
</dbReference>
<dbReference type="InterPro" id="IPR018200">
    <property type="entry name" value="USP_CS"/>
</dbReference>
<evidence type="ECO:0000256" key="5">
    <source>
        <dbReference type="ARBA" id="ARBA00022801"/>
    </source>
</evidence>
<evidence type="ECO:0000256" key="8">
    <source>
        <dbReference type="RuleBase" id="RU366025"/>
    </source>
</evidence>
<dbReference type="STRING" id="3988.B9SNV7"/>
<dbReference type="Gene3D" id="3.90.70.10">
    <property type="entry name" value="Cysteine proteinases"/>
    <property type="match status" value="1"/>
</dbReference>
<dbReference type="Pfam" id="PF00443">
    <property type="entry name" value="UCH"/>
    <property type="match status" value="1"/>
</dbReference>
<dbReference type="InterPro" id="IPR028889">
    <property type="entry name" value="USP"/>
</dbReference>
<reference evidence="12" key="1">
    <citation type="journal article" date="2010" name="Nat. Biotechnol.">
        <title>Draft genome sequence of the oilseed species Ricinus communis.</title>
        <authorList>
            <person name="Chan A.P."/>
            <person name="Crabtree J."/>
            <person name="Zhao Q."/>
            <person name="Lorenzi H."/>
            <person name="Orvis J."/>
            <person name="Puiu D."/>
            <person name="Melake-Berhan A."/>
            <person name="Jones K.M."/>
            <person name="Redman J."/>
            <person name="Chen G."/>
            <person name="Cahoon E.B."/>
            <person name="Gedil M."/>
            <person name="Stanke M."/>
            <person name="Haas B.J."/>
            <person name="Wortman J.R."/>
            <person name="Fraser-Liggett C.M."/>
            <person name="Ravel J."/>
            <person name="Rabinowicz P.D."/>
        </authorList>
    </citation>
    <scope>NUCLEOTIDE SEQUENCE [LARGE SCALE GENOMIC DNA]</scope>
    <source>
        <strain evidence="12">cv. Hale</strain>
    </source>
</reference>
<dbReference type="GO" id="GO:0006508">
    <property type="term" value="P:proteolysis"/>
    <property type="evidence" value="ECO:0007669"/>
    <property type="project" value="UniProtKB-KW"/>
</dbReference>
<feature type="region of interest" description="Disordered" evidence="9">
    <location>
        <begin position="1"/>
        <end position="23"/>
    </location>
</feature>
<dbReference type="Proteomes" id="UP000008311">
    <property type="component" value="Unassembled WGS sequence"/>
</dbReference>
<comment type="catalytic activity">
    <reaction evidence="1 8">
        <text>Thiol-dependent hydrolysis of ester, thioester, amide, peptide and isopeptide bonds formed by the C-terminal Gly of ubiquitin (a 76-residue protein attached to proteins as an intracellular targeting signal).</text>
        <dbReference type="EC" id="3.4.19.12"/>
    </reaction>
</comment>
<name>B9SNV7_RICCO</name>
<protein>
    <recommendedName>
        <fullName evidence="8">Ubiquitin carboxyl-terminal hydrolase</fullName>
        <ecNumber evidence="8">3.4.19.12</ecNumber>
    </recommendedName>
</protein>
<accession>B9SNV7</accession>
<dbReference type="SUPFAM" id="SSF54001">
    <property type="entry name" value="Cysteine proteinases"/>
    <property type="match status" value="1"/>
</dbReference>
<keyword evidence="3 8" id="KW-0645">Protease</keyword>
<dbReference type="GO" id="GO:0031647">
    <property type="term" value="P:regulation of protein stability"/>
    <property type="evidence" value="ECO:0000318"/>
    <property type="project" value="GO_Central"/>
</dbReference>
<feature type="region of interest" description="Disordered" evidence="9">
    <location>
        <begin position="721"/>
        <end position="753"/>
    </location>
</feature>
<dbReference type="InterPro" id="IPR038765">
    <property type="entry name" value="Papain-like_cys_pep_sf"/>
</dbReference>
<dbReference type="InterPro" id="IPR001394">
    <property type="entry name" value="Peptidase_C19_UCH"/>
</dbReference>
<sequence>MIDDSDKTLTESLPSPQTEGLADGIDQSFIGTQNCDSVVSTNGNDQSSPGGYVDDMCLVPVSVIPREARNDNNGDCSAPKPAMKVDAKEGTSENENNLEANGLLPDYPYDNSCNCNNLFNPYYGFQQQWPGPCGPLCEYQYSRFYGPRHHSRERWGNGEDEEDMPCWRSVQETVPTGVAAGLYNLGNTCFINAVLQSFTHTVPLVKALRSCNHVMPCQRGVEGFCAVCALRDHIELSLTSSGKAVSPSKIVDNLKQISSCFEKYQQEDAHEFLQCLLDKLERCCLDPGLSDEASSSPENNIVERVFGGRLVSKLRCCNCGHCSDKYEPLIDLSLEIEDVGNLQSALESFTKVEKIEDVDSKFICNHCKEEGSREKQLMLDQAPSVSALHLKRFKTDGSFIEKIDKHVEFPLELNLKPYTKSSQDCNKNQVDLKYQLYAIVVHNGLSPTSGHYFCFVRSSPSTWHKLDDCRVVKVEEEEVLSQAAYILFYVRDGTPWFSSLIELEKDSSDPSISNTSPKSVLDRMVTGSTACPLWENFDQCKAESLDHHKSSVSISDVEKTSNHFSCVTVVEKDEINAIGNGAEGISAQILCGSGNSGPKLCYESSRADVSMTDVSVSLEATNSHEILHDEKLGQGAGTSGRNDVDPLMPPRSSSPDLNFGGVPSAKKHIRRDHLKVERLIDFKKPKKAMRNHREEALRYVSKNMAASRRSKLIDAILPQNDKKRRLRSSSSSCKQASPPGARSKISQRSAVLH</sequence>
<evidence type="ECO:0000313" key="11">
    <source>
        <dbReference type="EMBL" id="EEF34747.1"/>
    </source>
</evidence>
<feature type="region of interest" description="Disordered" evidence="9">
    <location>
        <begin position="629"/>
        <end position="668"/>
    </location>
</feature>
<evidence type="ECO:0000256" key="2">
    <source>
        <dbReference type="ARBA" id="ARBA00009085"/>
    </source>
</evidence>
<evidence type="ECO:0000256" key="3">
    <source>
        <dbReference type="ARBA" id="ARBA00022670"/>
    </source>
</evidence>
<feature type="domain" description="USP" evidence="10">
    <location>
        <begin position="180"/>
        <end position="492"/>
    </location>
</feature>
<dbReference type="GO" id="GO:0004843">
    <property type="term" value="F:cysteine-type deubiquitinase activity"/>
    <property type="evidence" value="ECO:0000318"/>
    <property type="project" value="GO_Central"/>
</dbReference>
<dbReference type="FunFam" id="3.90.70.10:FF:000116">
    <property type="entry name" value="Ubiquitin carboxyl-terminal hydrolase 20"/>
    <property type="match status" value="1"/>
</dbReference>
<dbReference type="GO" id="GO:0005634">
    <property type="term" value="C:nucleus"/>
    <property type="evidence" value="ECO:0000318"/>
    <property type="project" value="GO_Central"/>
</dbReference>
<dbReference type="InParanoid" id="B9SNV7"/>
<dbReference type="EMBL" id="EQ974052">
    <property type="protein sequence ID" value="EEF34747.1"/>
    <property type="molecule type" value="Genomic_DNA"/>
</dbReference>
<comment type="function">
    <text evidence="7 8">Recognizes and hydrolyzes the peptide bond at the C-terminal Gly of ubiquitin. Involved in the processing of poly-ubiquitin precursors as well as that of ubiquitinated proteins.</text>
</comment>
<dbReference type="AlphaFoldDB" id="B9SNV7"/>
<keyword evidence="4 8" id="KW-0833">Ubl conjugation pathway</keyword>
<evidence type="ECO:0000256" key="4">
    <source>
        <dbReference type="ARBA" id="ARBA00022786"/>
    </source>
</evidence>
<dbReference type="PANTHER" id="PTHR24006:SF747">
    <property type="entry name" value="UBIQUITIN CARBOXYL-TERMINAL HYDROLASE 20"/>
    <property type="match status" value="1"/>
</dbReference>
<dbReference type="GO" id="GO:0016579">
    <property type="term" value="P:protein deubiquitination"/>
    <property type="evidence" value="ECO:0007669"/>
    <property type="project" value="InterPro"/>
</dbReference>
<keyword evidence="12" id="KW-1185">Reference proteome</keyword>
<proteinExistence type="inferred from homology"/>
<dbReference type="PANTHER" id="PTHR24006">
    <property type="entry name" value="UBIQUITIN CARBOXYL-TERMINAL HYDROLASE"/>
    <property type="match status" value="1"/>
</dbReference>
<dbReference type="EC" id="3.4.19.12" evidence="8"/>
<gene>
    <name evidence="11" type="ORF">RCOM_1279300</name>
</gene>
<organism evidence="11 12">
    <name type="scientific">Ricinus communis</name>
    <name type="common">Castor bean</name>
    <dbReference type="NCBI Taxonomy" id="3988"/>
    <lineage>
        <taxon>Eukaryota</taxon>
        <taxon>Viridiplantae</taxon>
        <taxon>Streptophyta</taxon>
        <taxon>Embryophyta</taxon>
        <taxon>Tracheophyta</taxon>
        <taxon>Spermatophyta</taxon>
        <taxon>Magnoliopsida</taxon>
        <taxon>eudicotyledons</taxon>
        <taxon>Gunneridae</taxon>
        <taxon>Pentapetalae</taxon>
        <taxon>rosids</taxon>
        <taxon>fabids</taxon>
        <taxon>Malpighiales</taxon>
        <taxon>Euphorbiaceae</taxon>
        <taxon>Acalyphoideae</taxon>
        <taxon>Acalypheae</taxon>
        <taxon>Ricinus</taxon>
    </lineage>
</organism>
<keyword evidence="5 8" id="KW-0378">Hydrolase</keyword>
<keyword evidence="6 8" id="KW-0788">Thiol protease</keyword>
<evidence type="ECO:0000256" key="7">
    <source>
        <dbReference type="ARBA" id="ARBA00037450"/>
    </source>
</evidence>
<dbReference type="PROSITE" id="PS00973">
    <property type="entry name" value="USP_2"/>
    <property type="match status" value="1"/>
</dbReference>
<dbReference type="GO" id="GO:0005829">
    <property type="term" value="C:cytosol"/>
    <property type="evidence" value="ECO:0000318"/>
    <property type="project" value="GO_Central"/>
</dbReference>
<evidence type="ECO:0000256" key="6">
    <source>
        <dbReference type="ARBA" id="ARBA00022807"/>
    </source>
</evidence>
<comment type="similarity">
    <text evidence="2 8">Belongs to the peptidase C19 family.</text>
</comment>
<dbReference type="PROSITE" id="PS00972">
    <property type="entry name" value="USP_1"/>
    <property type="match status" value="1"/>
</dbReference>
<dbReference type="InterPro" id="IPR050164">
    <property type="entry name" value="Peptidase_C19"/>
</dbReference>
<evidence type="ECO:0000256" key="1">
    <source>
        <dbReference type="ARBA" id="ARBA00000707"/>
    </source>
</evidence>